<accession>A0A974DTK6</accession>
<dbReference type="AlphaFoldDB" id="A0A974DTK6"/>
<evidence type="ECO:0000313" key="1">
    <source>
        <dbReference type="EMBL" id="OCT97627.1"/>
    </source>
</evidence>
<evidence type="ECO:0000313" key="2">
    <source>
        <dbReference type="Proteomes" id="UP000694892"/>
    </source>
</evidence>
<gene>
    <name evidence="1" type="ORF">XELAEV_18009857mg</name>
</gene>
<organism evidence="1 2">
    <name type="scientific">Xenopus laevis</name>
    <name type="common">African clawed frog</name>
    <dbReference type="NCBI Taxonomy" id="8355"/>
    <lineage>
        <taxon>Eukaryota</taxon>
        <taxon>Metazoa</taxon>
        <taxon>Chordata</taxon>
        <taxon>Craniata</taxon>
        <taxon>Vertebrata</taxon>
        <taxon>Euteleostomi</taxon>
        <taxon>Amphibia</taxon>
        <taxon>Batrachia</taxon>
        <taxon>Anura</taxon>
        <taxon>Pipoidea</taxon>
        <taxon>Pipidae</taxon>
        <taxon>Xenopodinae</taxon>
        <taxon>Xenopus</taxon>
        <taxon>Xenopus</taxon>
    </lineage>
</organism>
<protein>
    <submittedName>
        <fullName evidence="1">Uncharacterized protein</fullName>
    </submittedName>
</protein>
<name>A0A974DTK6_XENLA</name>
<sequence>MLFRRCHKWNERHPCYQRNRVLFLLADHIVYLTSTEWCCGHNQCIVEIRPILRLLNLLHRRNCIEAL</sequence>
<dbReference type="Proteomes" id="UP000694892">
    <property type="component" value="Chromosome 1S"/>
</dbReference>
<dbReference type="EMBL" id="CM004467">
    <property type="protein sequence ID" value="OCT97627.1"/>
    <property type="molecule type" value="Genomic_DNA"/>
</dbReference>
<proteinExistence type="predicted"/>
<reference evidence="2" key="1">
    <citation type="journal article" date="2016" name="Nature">
        <title>Genome evolution in the allotetraploid frog Xenopus laevis.</title>
        <authorList>
            <person name="Session A.M."/>
            <person name="Uno Y."/>
            <person name="Kwon T."/>
            <person name="Chapman J.A."/>
            <person name="Toyoda A."/>
            <person name="Takahashi S."/>
            <person name="Fukui A."/>
            <person name="Hikosaka A."/>
            <person name="Suzuki A."/>
            <person name="Kondo M."/>
            <person name="van Heeringen S.J."/>
            <person name="Quigley I."/>
            <person name="Heinz S."/>
            <person name="Ogino H."/>
            <person name="Ochi H."/>
            <person name="Hellsten U."/>
            <person name="Lyons J.B."/>
            <person name="Simakov O."/>
            <person name="Putnam N."/>
            <person name="Stites J."/>
            <person name="Kuroki Y."/>
            <person name="Tanaka T."/>
            <person name="Michiue T."/>
            <person name="Watanabe M."/>
            <person name="Bogdanovic O."/>
            <person name="Lister R."/>
            <person name="Georgiou G."/>
            <person name="Paranjpe S.S."/>
            <person name="van Kruijsbergen I."/>
            <person name="Shu S."/>
            <person name="Carlson J."/>
            <person name="Kinoshita T."/>
            <person name="Ohta Y."/>
            <person name="Mawaribuchi S."/>
            <person name="Jenkins J."/>
            <person name="Grimwood J."/>
            <person name="Schmutz J."/>
            <person name="Mitros T."/>
            <person name="Mozaffari S.V."/>
            <person name="Suzuki Y."/>
            <person name="Haramoto Y."/>
            <person name="Yamamoto T.S."/>
            <person name="Takagi C."/>
            <person name="Heald R."/>
            <person name="Miller K."/>
            <person name="Haudenschild C."/>
            <person name="Kitzman J."/>
            <person name="Nakayama T."/>
            <person name="Izutsu Y."/>
            <person name="Robert J."/>
            <person name="Fortriede J."/>
            <person name="Burns K."/>
            <person name="Lotay V."/>
            <person name="Karimi K."/>
            <person name="Yasuoka Y."/>
            <person name="Dichmann D.S."/>
            <person name="Flajnik M.F."/>
            <person name="Houston D.W."/>
            <person name="Shendure J."/>
            <person name="DuPasquier L."/>
            <person name="Vize P.D."/>
            <person name="Zorn A.M."/>
            <person name="Ito M."/>
            <person name="Marcotte E.M."/>
            <person name="Wallingford J.B."/>
            <person name="Ito Y."/>
            <person name="Asashima M."/>
            <person name="Ueno N."/>
            <person name="Matsuda Y."/>
            <person name="Veenstra G.J."/>
            <person name="Fujiyama A."/>
            <person name="Harland R.M."/>
            <person name="Taira M."/>
            <person name="Rokhsar D.S."/>
        </authorList>
    </citation>
    <scope>NUCLEOTIDE SEQUENCE [LARGE SCALE GENOMIC DNA]</scope>
    <source>
        <strain evidence="2">J</strain>
    </source>
</reference>